<dbReference type="SUPFAM" id="SSF50249">
    <property type="entry name" value="Nucleic acid-binding proteins"/>
    <property type="match status" value="1"/>
</dbReference>
<proteinExistence type="predicted"/>
<keyword evidence="2" id="KW-0396">Initiation factor</keyword>
<organism evidence="2 3">
    <name type="scientific">Mycena venus</name>
    <dbReference type="NCBI Taxonomy" id="2733690"/>
    <lineage>
        <taxon>Eukaryota</taxon>
        <taxon>Fungi</taxon>
        <taxon>Dikarya</taxon>
        <taxon>Basidiomycota</taxon>
        <taxon>Agaricomycotina</taxon>
        <taxon>Agaricomycetes</taxon>
        <taxon>Agaricomycetidae</taxon>
        <taxon>Agaricales</taxon>
        <taxon>Marasmiineae</taxon>
        <taxon>Mycenaceae</taxon>
        <taxon>Mycena</taxon>
    </lineage>
</organism>
<dbReference type="GO" id="GO:0003723">
    <property type="term" value="F:RNA binding"/>
    <property type="evidence" value="ECO:0007669"/>
    <property type="project" value="InterPro"/>
</dbReference>
<dbReference type="InterPro" id="IPR012340">
    <property type="entry name" value="NA-bd_OB-fold"/>
</dbReference>
<accession>A0A8H6WT88</accession>
<dbReference type="GO" id="GO:0003743">
    <property type="term" value="F:translation initiation factor activity"/>
    <property type="evidence" value="ECO:0007669"/>
    <property type="project" value="UniProtKB-KW"/>
</dbReference>
<evidence type="ECO:0000259" key="1">
    <source>
        <dbReference type="SMART" id="SM01376"/>
    </source>
</evidence>
<dbReference type="SMART" id="SM01376">
    <property type="entry name" value="eIF-5a"/>
    <property type="match status" value="1"/>
</dbReference>
<evidence type="ECO:0000313" key="2">
    <source>
        <dbReference type="EMBL" id="KAF7326943.1"/>
    </source>
</evidence>
<dbReference type="Proteomes" id="UP000620124">
    <property type="component" value="Unassembled WGS sequence"/>
</dbReference>
<dbReference type="InterPro" id="IPR001884">
    <property type="entry name" value="IF5A-like"/>
</dbReference>
<evidence type="ECO:0000313" key="3">
    <source>
        <dbReference type="Proteomes" id="UP000620124"/>
    </source>
</evidence>
<keyword evidence="3" id="KW-1185">Reference proteome</keyword>
<name>A0A8H6WT88_9AGAR</name>
<dbReference type="GO" id="GO:0045901">
    <property type="term" value="P:positive regulation of translational elongation"/>
    <property type="evidence" value="ECO:0007669"/>
    <property type="project" value="InterPro"/>
</dbReference>
<feature type="domain" description="Translation initiation factor 5A C-terminal" evidence="1">
    <location>
        <begin position="79"/>
        <end position="146"/>
    </location>
</feature>
<keyword evidence="2" id="KW-0648">Protein biosynthesis</keyword>
<dbReference type="PANTHER" id="PTHR11673">
    <property type="entry name" value="TRANSLATION INITIATION FACTOR 5A FAMILY MEMBER"/>
    <property type="match status" value="1"/>
</dbReference>
<gene>
    <name evidence="2" type="ORF">MVEN_02588400</name>
</gene>
<protein>
    <submittedName>
        <fullName evidence="2">Eukaryotic translation initiation factor 5A</fullName>
    </submittedName>
</protein>
<comment type="caution">
    <text evidence="2">The sequence shown here is derived from an EMBL/GenBank/DDBJ whole genome shotgun (WGS) entry which is preliminary data.</text>
</comment>
<dbReference type="GO" id="GO:0003746">
    <property type="term" value="F:translation elongation factor activity"/>
    <property type="evidence" value="ECO:0007669"/>
    <property type="project" value="InterPro"/>
</dbReference>
<dbReference type="Pfam" id="PF01287">
    <property type="entry name" value="eIF-5a"/>
    <property type="match status" value="1"/>
</dbReference>
<sequence length="150" mass="16744">MKSHNIGFETDNLSYEELERAGPPMCKPQANILRRPVRIIDIYLSTISTRKMVVRGVDVFTDKKLEQILYLKDPVVALVVSHAEYTLINIDAPILNLLTDDGEPKDDVNVPDGSLGTRLAADFALGKELRVRTVAMMGEERVVSYKEAAD</sequence>
<dbReference type="Gene3D" id="2.40.50.140">
    <property type="entry name" value="Nucleic acid-binding proteins"/>
    <property type="match status" value="1"/>
</dbReference>
<reference evidence="2" key="1">
    <citation type="submission" date="2020-05" db="EMBL/GenBank/DDBJ databases">
        <title>Mycena genomes resolve the evolution of fungal bioluminescence.</title>
        <authorList>
            <person name="Tsai I.J."/>
        </authorList>
    </citation>
    <scope>NUCLEOTIDE SEQUENCE</scope>
    <source>
        <strain evidence="2">CCC161011</strain>
    </source>
</reference>
<dbReference type="GO" id="GO:0045905">
    <property type="term" value="P:positive regulation of translational termination"/>
    <property type="evidence" value="ECO:0007669"/>
    <property type="project" value="InterPro"/>
</dbReference>
<dbReference type="InterPro" id="IPR020189">
    <property type="entry name" value="IF5A_C"/>
</dbReference>
<dbReference type="AlphaFoldDB" id="A0A8H6WT88"/>
<dbReference type="GO" id="GO:0043022">
    <property type="term" value="F:ribosome binding"/>
    <property type="evidence" value="ECO:0007669"/>
    <property type="project" value="InterPro"/>
</dbReference>
<dbReference type="EMBL" id="JACAZI010000039">
    <property type="protein sequence ID" value="KAF7326943.1"/>
    <property type="molecule type" value="Genomic_DNA"/>
</dbReference>